<reference evidence="1 2" key="1">
    <citation type="submission" date="2018-12" db="EMBL/GenBank/DDBJ databases">
        <authorList>
            <consortium name="Pathogen Informatics"/>
        </authorList>
    </citation>
    <scope>NUCLEOTIDE SEQUENCE [LARGE SCALE GENOMIC DNA]</scope>
    <source>
        <strain evidence="1 2">NCTC7102</strain>
    </source>
</reference>
<dbReference type="EMBL" id="LR133909">
    <property type="protein sequence ID" value="VDY41481.1"/>
    <property type="molecule type" value="Genomic_DNA"/>
</dbReference>
<proteinExistence type="predicted"/>
<dbReference type="Proteomes" id="UP000281393">
    <property type="component" value="Chromosome"/>
</dbReference>
<gene>
    <name evidence="1" type="ORF">NCTC7102_02752</name>
</gene>
<dbReference type="AlphaFoldDB" id="A0A447JHK9"/>
<organism evidence="1 2">
    <name type="scientific">Salmonella enterica subsp. enterica serovar Daytona</name>
    <dbReference type="NCBI Taxonomy" id="1962639"/>
    <lineage>
        <taxon>Bacteria</taxon>
        <taxon>Pseudomonadati</taxon>
        <taxon>Pseudomonadota</taxon>
        <taxon>Gammaproteobacteria</taxon>
        <taxon>Enterobacterales</taxon>
        <taxon>Enterobacteriaceae</taxon>
        <taxon>Salmonella</taxon>
    </lineage>
</organism>
<sequence>MRALPLRNSPMWFGLNGVHKIRKLMRILDKKDRRVITDEIENSLFGIKFGRKTADITYGISRPRAALYCRKANKDRGNFLWIAQKRGFRDVAQVFIWLEIAVRCRSAGVNDPLRDTLMVKVGNFLAQDKIFQQRRATAAGAKRILIVGDAHALIGGQRIIFAAFTKGVEGGELIIRGLGRF</sequence>
<evidence type="ECO:0000313" key="1">
    <source>
        <dbReference type="EMBL" id="VDY41481.1"/>
    </source>
</evidence>
<protein>
    <submittedName>
        <fullName evidence="1">Uncharacterized protein</fullName>
    </submittedName>
</protein>
<name>A0A447JHK9_SALET</name>
<evidence type="ECO:0000313" key="2">
    <source>
        <dbReference type="Proteomes" id="UP000281393"/>
    </source>
</evidence>
<accession>A0A447JHK9</accession>